<keyword evidence="3 6" id="KW-0812">Transmembrane</keyword>
<evidence type="ECO:0000256" key="5">
    <source>
        <dbReference type="ARBA" id="ARBA00023136"/>
    </source>
</evidence>
<evidence type="ECO:0000313" key="9">
    <source>
        <dbReference type="EMBL" id="NGP77672.1"/>
    </source>
</evidence>
<dbReference type="Pfam" id="PF02687">
    <property type="entry name" value="FtsX"/>
    <property type="match status" value="2"/>
</dbReference>
<proteinExistence type="predicted"/>
<keyword evidence="5 6" id="KW-0472">Membrane</keyword>
<dbReference type="InterPro" id="IPR025857">
    <property type="entry name" value="MacB_PCD"/>
</dbReference>
<feature type="transmembrane region" description="Helical" evidence="6">
    <location>
        <begin position="418"/>
        <end position="441"/>
    </location>
</feature>
<comment type="subcellular location">
    <subcellularLocation>
        <location evidence="1">Cell membrane</location>
        <topology evidence="1">Multi-pass membrane protein</topology>
    </subcellularLocation>
</comment>
<feature type="domain" description="ABC3 transporter permease C-terminal" evidence="7">
    <location>
        <begin position="285"/>
        <end position="400"/>
    </location>
</feature>
<evidence type="ECO:0000256" key="3">
    <source>
        <dbReference type="ARBA" id="ARBA00022692"/>
    </source>
</evidence>
<evidence type="ECO:0000256" key="4">
    <source>
        <dbReference type="ARBA" id="ARBA00022989"/>
    </source>
</evidence>
<keyword evidence="4 6" id="KW-1133">Transmembrane helix</keyword>
<dbReference type="PANTHER" id="PTHR30572">
    <property type="entry name" value="MEMBRANE COMPONENT OF TRANSPORTER-RELATED"/>
    <property type="match status" value="1"/>
</dbReference>
<feature type="domain" description="MacB-like periplasmic core" evidence="8">
    <location>
        <begin position="20"/>
        <end position="237"/>
    </location>
</feature>
<sequence>MLLNYLKLALRNLSKQKGYTAINVIGLGIGMGICLFLFLLDQYAINFDTHHENSHRIYRLADKVKTSSGSIVDAAITPAPWAEAITDDFPEVESFVRFTGQNRTVGYGDKVFTFEVEFVDETILDVFTYPLKYGNKETALQNPHSVVLTDFIAETYFGNYNPVGETMMINDVPHTVTGVLKKQPSQSSLWFNMFVPFSSLDKQSYSNIDNWENHNLYSYLLLSESADPTEVEKDLEQFIVKNFGEEGLEKYQPHLQNLEDIYLRSNLFAEHGDSLDISYVYIFTAIGFLILLIACINFINMATAKGIERAREVGMRKVLGAGKQQLIFQFLSEAFLMSLIAVFLGLTLVEFALPLFNDLAEWNVQAAYFENGFYLITAVLLVILVSLLAGGYPAFYLSSFKPAPVLKGSKTTGKSRSWLRTVLVVSQFSVAVFLIIGSWVADSQIEYLQNKDLGFKSGNIMVSNLPPNLSRENKFMIKEELERKSAVSGSSLTANIPGEDSGSISSFRPEGQFEQDGLLVNYYEVDNSFIALFEIELVEGRNFNAVQAGDTTTSVIVNKAAISQFGWEDAVGKTIAESTGETTRTYTVIGVVENFHFETLHNAIRPLILKYRPEAFQRIAIELNTTELAETAGEINTFLKQFNAGLPVGYFFLESNLAGEYVTEEVISEMLRYFTYLTILIACMGLLGLAAYTTYQRKKEIGIRKVLGASVYSIITGLSLEFVKLTTIGFVIAAPIAYNLMREWLNSFAYSTEISLFMLAGAGFLTVAIAMATISYTTIRAANTNPAEILKSE</sequence>
<dbReference type="Pfam" id="PF12704">
    <property type="entry name" value="MacB_PCD"/>
    <property type="match status" value="2"/>
</dbReference>
<dbReference type="PANTHER" id="PTHR30572:SF18">
    <property type="entry name" value="ABC-TYPE MACROLIDE FAMILY EXPORT SYSTEM PERMEASE COMPONENT 2"/>
    <property type="match status" value="1"/>
</dbReference>
<evidence type="ECO:0000313" key="10">
    <source>
        <dbReference type="Proteomes" id="UP000473278"/>
    </source>
</evidence>
<dbReference type="EMBL" id="JAALLT010000004">
    <property type="protein sequence ID" value="NGP77672.1"/>
    <property type="molecule type" value="Genomic_DNA"/>
</dbReference>
<keyword evidence="10" id="KW-1185">Reference proteome</keyword>
<keyword evidence="2" id="KW-1003">Cell membrane</keyword>
<feature type="transmembrane region" description="Helical" evidence="6">
    <location>
        <begin position="754"/>
        <end position="774"/>
    </location>
</feature>
<dbReference type="InterPro" id="IPR050250">
    <property type="entry name" value="Macrolide_Exporter_MacB"/>
</dbReference>
<name>A0A6M1SXE3_9BACT</name>
<evidence type="ECO:0000259" key="8">
    <source>
        <dbReference type="Pfam" id="PF12704"/>
    </source>
</evidence>
<evidence type="ECO:0000256" key="2">
    <source>
        <dbReference type="ARBA" id="ARBA00022475"/>
    </source>
</evidence>
<feature type="transmembrane region" description="Helical" evidence="6">
    <location>
        <begin position="673"/>
        <end position="695"/>
    </location>
</feature>
<dbReference type="RefSeq" id="WP_165143272.1">
    <property type="nucleotide sequence ID" value="NZ_JAALLT010000004.1"/>
</dbReference>
<reference evidence="9 10" key="1">
    <citation type="submission" date="2020-02" db="EMBL/GenBank/DDBJ databases">
        <title>Balneolaceae bacterium YR4-1, complete genome.</title>
        <authorList>
            <person name="Li Y."/>
            <person name="Wu S."/>
        </authorList>
    </citation>
    <scope>NUCLEOTIDE SEQUENCE [LARGE SCALE GENOMIC DNA]</scope>
    <source>
        <strain evidence="9 10">YR4-1</strain>
    </source>
</reference>
<dbReference type="GO" id="GO:0005886">
    <property type="term" value="C:plasma membrane"/>
    <property type="evidence" value="ECO:0007669"/>
    <property type="project" value="UniProtKB-SubCell"/>
</dbReference>
<feature type="domain" description="MacB-like periplasmic core" evidence="8">
    <location>
        <begin position="429"/>
        <end position="606"/>
    </location>
</feature>
<dbReference type="GO" id="GO:0022857">
    <property type="term" value="F:transmembrane transporter activity"/>
    <property type="evidence" value="ECO:0007669"/>
    <property type="project" value="TreeGrafter"/>
</dbReference>
<dbReference type="InterPro" id="IPR003838">
    <property type="entry name" value="ABC3_permease_C"/>
</dbReference>
<dbReference type="Proteomes" id="UP000473278">
    <property type="component" value="Unassembled WGS sequence"/>
</dbReference>
<feature type="transmembrane region" description="Helical" evidence="6">
    <location>
        <begin position="707"/>
        <end position="734"/>
    </location>
</feature>
<dbReference type="AlphaFoldDB" id="A0A6M1SXE3"/>
<gene>
    <name evidence="9" type="ORF">G3570_13575</name>
</gene>
<feature type="transmembrane region" description="Helical" evidence="6">
    <location>
        <begin position="21"/>
        <end position="40"/>
    </location>
</feature>
<feature type="transmembrane region" description="Helical" evidence="6">
    <location>
        <begin position="373"/>
        <end position="397"/>
    </location>
</feature>
<organism evidence="9 10">
    <name type="scientific">Halalkalibaculum roseum</name>
    <dbReference type="NCBI Taxonomy" id="2709311"/>
    <lineage>
        <taxon>Bacteria</taxon>
        <taxon>Pseudomonadati</taxon>
        <taxon>Balneolota</taxon>
        <taxon>Balneolia</taxon>
        <taxon>Balneolales</taxon>
        <taxon>Balneolaceae</taxon>
        <taxon>Halalkalibaculum</taxon>
    </lineage>
</organism>
<evidence type="ECO:0000256" key="6">
    <source>
        <dbReference type="SAM" id="Phobius"/>
    </source>
</evidence>
<comment type="caution">
    <text evidence="9">The sequence shown here is derived from an EMBL/GenBank/DDBJ whole genome shotgun (WGS) entry which is preliminary data.</text>
</comment>
<evidence type="ECO:0000256" key="1">
    <source>
        <dbReference type="ARBA" id="ARBA00004651"/>
    </source>
</evidence>
<accession>A0A6M1SXE3</accession>
<feature type="domain" description="ABC3 transporter permease C-terminal" evidence="7">
    <location>
        <begin position="674"/>
        <end position="786"/>
    </location>
</feature>
<feature type="transmembrane region" description="Helical" evidence="6">
    <location>
        <begin position="279"/>
        <end position="299"/>
    </location>
</feature>
<evidence type="ECO:0000259" key="7">
    <source>
        <dbReference type="Pfam" id="PF02687"/>
    </source>
</evidence>
<protein>
    <submittedName>
        <fullName evidence="9">FtsX-like permease family protein</fullName>
    </submittedName>
</protein>
<feature type="transmembrane region" description="Helical" evidence="6">
    <location>
        <begin position="326"/>
        <end position="353"/>
    </location>
</feature>